<reference evidence="16 17" key="1">
    <citation type="journal article" date="2016" name="Nat. Commun.">
        <title>Thousands of microbial genomes shed light on interconnected biogeochemical processes in an aquifer system.</title>
        <authorList>
            <person name="Anantharaman K."/>
            <person name="Brown C.T."/>
            <person name="Hug L.A."/>
            <person name="Sharon I."/>
            <person name="Castelle C.J."/>
            <person name="Probst A.J."/>
            <person name="Thomas B.C."/>
            <person name="Singh A."/>
            <person name="Wilkins M.J."/>
            <person name="Karaoz U."/>
            <person name="Brodie E.L."/>
            <person name="Williams K.H."/>
            <person name="Hubbard S.S."/>
            <person name="Banfield J.F."/>
        </authorList>
    </citation>
    <scope>NUCLEOTIDE SEQUENCE [LARGE SCALE GENOMIC DNA]</scope>
</reference>
<dbReference type="InterPro" id="IPR045864">
    <property type="entry name" value="aa-tRNA-synth_II/BPL/LPL"/>
</dbReference>
<feature type="non-terminal residue" evidence="16">
    <location>
        <position position="1"/>
    </location>
</feature>
<dbReference type="GO" id="GO:0000287">
    <property type="term" value="F:magnesium ion binding"/>
    <property type="evidence" value="ECO:0007669"/>
    <property type="project" value="InterPro"/>
</dbReference>
<keyword evidence="5 16" id="KW-0436">Ligase</keyword>
<evidence type="ECO:0000256" key="8">
    <source>
        <dbReference type="ARBA" id="ARBA00022840"/>
    </source>
</evidence>
<dbReference type="EC" id="6.1.1.20" evidence="4"/>
<evidence type="ECO:0000256" key="11">
    <source>
        <dbReference type="ARBA" id="ARBA00023146"/>
    </source>
</evidence>
<proteinExistence type="inferred from homology"/>
<dbReference type="PROSITE" id="PS51447">
    <property type="entry name" value="FDX_ACB"/>
    <property type="match status" value="1"/>
</dbReference>
<keyword evidence="11" id="KW-0030">Aminoacyl-tRNA synthetase</keyword>
<dbReference type="Pfam" id="PF17759">
    <property type="entry name" value="tRNA_synthFbeta"/>
    <property type="match status" value="1"/>
</dbReference>
<comment type="similarity">
    <text evidence="2">Belongs to the phenylalanyl-tRNA synthetase beta subunit family. Type 1 subfamily.</text>
</comment>
<evidence type="ECO:0000256" key="12">
    <source>
        <dbReference type="ARBA" id="ARBA00033189"/>
    </source>
</evidence>
<dbReference type="SUPFAM" id="SSF46955">
    <property type="entry name" value="Putative DNA-binding domain"/>
    <property type="match status" value="2"/>
</dbReference>
<comment type="subunit">
    <text evidence="3">Tetramer of two alpha and two beta subunits.</text>
</comment>
<evidence type="ECO:0000256" key="4">
    <source>
        <dbReference type="ARBA" id="ARBA00012814"/>
    </source>
</evidence>
<dbReference type="EMBL" id="MHCD01000006">
    <property type="protein sequence ID" value="OGY14774.1"/>
    <property type="molecule type" value="Genomic_DNA"/>
</dbReference>
<dbReference type="Gene3D" id="3.50.40.10">
    <property type="entry name" value="Phenylalanyl-trna Synthetase, Chain B, domain 3"/>
    <property type="match status" value="1"/>
</dbReference>
<organism evidence="16 17">
    <name type="scientific">Candidatus Blackburnbacteria bacterium RIFCSPLOWO2_01_FULL_41_27</name>
    <dbReference type="NCBI Taxonomy" id="1797520"/>
    <lineage>
        <taxon>Bacteria</taxon>
        <taxon>Candidatus Blackburniibacteriota</taxon>
    </lineage>
</organism>
<evidence type="ECO:0000256" key="3">
    <source>
        <dbReference type="ARBA" id="ARBA00011209"/>
    </source>
</evidence>
<dbReference type="Gene3D" id="3.30.56.10">
    <property type="match status" value="2"/>
</dbReference>
<dbReference type="Pfam" id="PF03484">
    <property type="entry name" value="B5"/>
    <property type="match status" value="1"/>
</dbReference>
<evidence type="ECO:0000313" key="17">
    <source>
        <dbReference type="Proteomes" id="UP000177685"/>
    </source>
</evidence>
<feature type="domain" description="B5" evidence="15">
    <location>
        <begin position="293"/>
        <end position="370"/>
    </location>
</feature>
<evidence type="ECO:0000256" key="10">
    <source>
        <dbReference type="ARBA" id="ARBA00022917"/>
    </source>
</evidence>
<dbReference type="GO" id="GO:0005524">
    <property type="term" value="F:ATP binding"/>
    <property type="evidence" value="ECO:0007669"/>
    <property type="project" value="UniProtKB-KW"/>
</dbReference>
<dbReference type="Pfam" id="PF03483">
    <property type="entry name" value="B3_4"/>
    <property type="match status" value="1"/>
</dbReference>
<keyword evidence="8" id="KW-0067">ATP-binding</keyword>
<dbReference type="GO" id="GO:0003723">
    <property type="term" value="F:RNA binding"/>
    <property type="evidence" value="ECO:0007669"/>
    <property type="project" value="InterPro"/>
</dbReference>
<comment type="cofactor">
    <cofactor evidence="1">
        <name>Mg(2+)</name>
        <dbReference type="ChEBI" id="CHEBI:18420"/>
    </cofactor>
</comment>
<dbReference type="SUPFAM" id="SSF55681">
    <property type="entry name" value="Class II aaRS and biotin synthetases"/>
    <property type="match status" value="1"/>
</dbReference>
<dbReference type="InterPro" id="IPR005121">
    <property type="entry name" value="Fdx_antiC-bd"/>
</dbReference>
<keyword evidence="6" id="KW-0479">Metal-binding</keyword>
<dbReference type="InterPro" id="IPR041616">
    <property type="entry name" value="PheRS_beta_core"/>
</dbReference>
<dbReference type="InterPro" id="IPR020825">
    <property type="entry name" value="Phe-tRNA_synthase-like_B3/B4"/>
</dbReference>
<comment type="catalytic activity">
    <reaction evidence="13">
        <text>tRNA(Phe) + L-phenylalanine + ATP = L-phenylalanyl-tRNA(Phe) + AMP + diphosphate + H(+)</text>
        <dbReference type="Rhea" id="RHEA:19413"/>
        <dbReference type="Rhea" id="RHEA-COMP:9668"/>
        <dbReference type="Rhea" id="RHEA-COMP:9699"/>
        <dbReference type="ChEBI" id="CHEBI:15378"/>
        <dbReference type="ChEBI" id="CHEBI:30616"/>
        <dbReference type="ChEBI" id="CHEBI:33019"/>
        <dbReference type="ChEBI" id="CHEBI:58095"/>
        <dbReference type="ChEBI" id="CHEBI:78442"/>
        <dbReference type="ChEBI" id="CHEBI:78531"/>
        <dbReference type="ChEBI" id="CHEBI:456215"/>
        <dbReference type="EC" id="6.1.1.20"/>
    </reaction>
</comment>
<dbReference type="SMART" id="SM00874">
    <property type="entry name" value="B5"/>
    <property type="match status" value="1"/>
</dbReference>
<comment type="caution">
    <text evidence="16">The sequence shown here is derived from an EMBL/GenBank/DDBJ whole genome shotgun (WGS) entry which is preliminary data.</text>
</comment>
<dbReference type="GO" id="GO:0004826">
    <property type="term" value="F:phenylalanine-tRNA ligase activity"/>
    <property type="evidence" value="ECO:0007669"/>
    <property type="project" value="UniProtKB-EC"/>
</dbReference>
<dbReference type="SUPFAM" id="SSF56037">
    <property type="entry name" value="PheT/TilS domain"/>
    <property type="match status" value="1"/>
</dbReference>
<dbReference type="InterPro" id="IPR004532">
    <property type="entry name" value="Phe-tRNA-ligase_IIc_bsu_bact"/>
</dbReference>
<evidence type="ECO:0000256" key="5">
    <source>
        <dbReference type="ARBA" id="ARBA00022598"/>
    </source>
</evidence>
<dbReference type="SMART" id="SM00873">
    <property type="entry name" value="B3_4"/>
    <property type="match status" value="1"/>
</dbReference>
<dbReference type="PROSITE" id="PS51483">
    <property type="entry name" value="B5"/>
    <property type="match status" value="1"/>
</dbReference>
<dbReference type="Gene3D" id="3.30.70.380">
    <property type="entry name" value="Ferrodoxin-fold anticodon-binding domain"/>
    <property type="match status" value="1"/>
</dbReference>
<keyword evidence="7" id="KW-0547">Nucleotide-binding</keyword>
<evidence type="ECO:0000259" key="14">
    <source>
        <dbReference type="PROSITE" id="PS51447"/>
    </source>
</evidence>
<gene>
    <name evidence="16" type="ORF">A3A58_02530</name>
</gene>
<keyword evidence="10" id="KW-0648">Protein biosynthesis</keyword>
<dbReference type="InterPro" id="IPR005146">
    <property type="entry name" value="B3/B4_tRNA-bd"/>
</dbReference>
<accession>A0A1G1VH82</accession>
<dbReference type="InterPro" id="IPR036690">
    <property type="entry name" value="Fdx_antiC-bd_sf"/>
</dbReference>
<feature type="domain" description="FDX-ACB" evidence="14">
    <location>
        <begin position="570"/>
        <end position="654"/>
    </location>
</feature>
<evidence type="ECO:0000259" key="15">
    <source>
        <dbReference type="PROSITE" id="PS51483"/>
    </source>
</evidence>
<evidence type="ECO:0000256" key="1">
    <source>
        <dbReference type="ARBA" id="ARBA00001946"/>
    </source>
</evidence>
<dbReference type="GO" id="GO:0006432">
    <property type="term" value="P:phenylalanyl-tRNA aminoacylation"/>
    <property type="evidence" value="ECO:0007669"/>
    <property type="project" value="InterPro"/>
</dbReference>
<dbReference type="AlphaFoldDB" id="A0A1G1VH82"/>
<dbReference type="InterPro" id="IPR005147">
    <property type="entry name" value="tRNA_synthase_B5-dom"/>
</dbReference>
<evidence type="ECO:0000256" key="7">
    <source>
        <dbReference type="ARBA" id="ARBA00022741"/>
    </source>
</evidence>
<dbReference type="Pfam" id="PF03147">
    <property type="entry name" value="FDX-ACB"/>
    <property type="match status" value="1"/>
</dbReference>
<evidence type="ECO:0000256" key="9">
    <source>
        <dbReference type="ARBA" id="ARBA00022842"/>
    </source>
</evidence>
<keyword evidence="9" id="KW-0460">Magnesium</keyword>
<name>A0A1G1VH82_9BACT</name>
<evidence type="ECO:0000256" key="13">
    <source>
        <dbReference type="ARBA" id="ARBA00049255"/>
    </source>
</evidence>
<evidence type="ECO:0000256" key="6">
    <source>
        <dbReference type="ARBA" id="ARBA00022723"/>
    </source>
</evidence>
<protein>
    <recommendedName>
        <fullName evidence="4">phenylalanine--tRNA ligase</fullName>
        <ecNumber evidence="4">6.1.1.20</ecNumber>
    </recommendedName>
    <alternativeName>
        <fullName evidence="12">Phenylalanyl-tRNA synthetase beta subunit</fullName>
    </alternativeName>
</protein>
<dbReference type="InterPro" id="IPR045060">
    <property type="entry name" value="Phe-tRNA-ligase_IIc_bsu"/>
</dbReference>
<dbReference type="SMART" id="SM00896">
    <property type="entry name" value="FDX-ACB"/>
    <property type="match status" value="1"/>
</dbReference>
<dbReference type="InterPro" id="IPR009061">
    <property type="entry name" value="DNA-bd_dom_put_sf"/>
</dbReference>
<dbReference type="Proteomes" id="UP000177685">
    <property type="component" value="Unassembled WGS sequence"/>
</dbReference>
<sequence>WLKDYLKTTAKPEKIAECLSLCGPSVEKVTPLRHGFVGGKDALYSIEVTTNRVDSAGVYGIAREAAAILPRFKVKAEFLPIKTKAKQPMAKIVKWLNCEINHNLCPRFSAVLIRNVKLESSPKLIQERLTAVGVRPINNVVDISNYLMHELGQPVHTFDYDKISGAKMILRASKKGEKVITLDGKSHDLPGGDIVIEDGEGRLIDLCGIMGGENSAVNKDTRNVLLFVQTYNGKKIRQTSMSLAQRSEAASLFEKNLDPEIVELAIRRGIDLFVEICGGKPEKQILDLYPNPYVPKSVSVSMSFINQRMGVTVTKTDIERFLTPLGFKISLQGGETLKIDVPSWRASDIDIPEDIVEEVARIYGYHNLPSRVMQGQIPEPLPNAPFAFEKKIKESLQSWGGTEVYTYSMVARDKVDLTGSASWVLKLKNPLGADSEYMRLSLAPSLVDAVNQNRGESAPFHLFEMANVYIPVRGMLPEERMMAAGIFANTEFSQAKGTLEALFEVLKSEVILTTQDGKGFAPHHRLALRAGREEIGQFGKLQHSGYWYWEVDIEALRKVSSTTHSFKPLPKYPSQVEDLSLVIPIRVHLGEIIKSIYKSDSHVVSVVLKDTYENTRTLRISYQNPDKTLTDREVEVIRNKFLKILEKKFGVKLKT</sequence>
<dbReference type="GO" id="GO:0009328">
    <property type="term" value="C:phenylalanine-tRNA ligase complex"/>
    <property type="evidence" value="ECO:0007669"/>
    <property type="project" value="TreeGrafter"/>
</dbReference>
<dbReference type="PANTHER" id="PTHR10947">
    <property type="entry name" value="PHENYLALANYL-TRNA SYNTHETASE BETA CHAIN AND LEUCINE-RICH REPEAT-CONTAINING PROTEIN 47"/>
    <property type="match status" value="1"/>
</dbReference>
<dbReference type="Gene3D" id="3.30.930.10">
    <property type="entry name" value="Bira Bifunctional Protein, Domain 2"/>
    <property type="match status" value="1"/>
</dbReference>
<dbReference type="SUPFAM" id="SSF54991">
    <property type="entry name" value="Anticodon-binding domain of PheRS"/>
    <property type="match status" value="1"/>
</dbReference>
<dbReference type="NCBIfam" id="TIGR00472">
    <property type="entry name" value="pheT_bact"/>
    <property type="match status" value="1"/>
</dbReference>
<evidence type="ECO:0000313" key="16">
    <source>
        <dbReference type="EMBL" id="OGY14774.1"/>
    </source>
</evidence>
<dbReference type="PANTHER" id="PTHR10947:SF0">
    <property type="entry name" value="PHENYLALANINE--TRNA LIGASE BETA SUBUNIT"/>
    <property type="match status" value="1"/>
</dbReference>
<evidence type="ECO:0000256" key="2">
    <source>
        <dbReference type="ARBA" id="ARBA00008653"/>
    </source>
</evidence>